<protein>
    <submittedName>
        <fullName evidence="13">Otopetrin</fullName>
    </submittedName>
</protein>
<feature type="transmembrane region" description="Helical" evidence="12">
    <location>
        <begin position="332"/>
        <end position="351"/>
    </location>
</feature>
<feature type="region of interest" description="Disordered" evidence="11">
    <location>
        <begin position="278"/>
        <end position="306"/>
    </location>
</feature>
<evidence type="ECO:0000256" key="1">
    <source>
        <dbReference type="ARBA" id="ARBA00004651"/>
    </source>
</evidence>
<evidence type="ECO:0000313" key="13">
    <source>
        <dbReference type="EMBL" id="KAK9727733.1"/>
    </source>
</evidence>
<dbReference type="AlphaFoldDB" id="A0AAW1KYY3"/>
<dbReference type="Proteomes" id="UP001458880">
    <property type="component" value="Unassembled WGS sequence"/>
</dbReference>
<name>A0AAW1KYY3_POPJA</name>
<feature type="compositionally biased region" description="Basic and acidic residues" evidence="11">
    <location>
        <begin position="196"/>
        <end position="257"/>
    </location>
</feature>
<proteinExistence type="inferred from homology"/>
<evidence type="ECO:0000256" key="6">
    <source>
        <dbReference type="ARBA" id="ARBA00022781"/>
    </source>
</evidence>
<evidence type="ECO:0000256" key="4">
    <source>
        <dbReference type="ARBA" id="ARBA00022475"/>
    </source>
</evidence>
<sequence>MSTTSEKVQNKVRIQNGTDRFQETQKCKVKIYRLSNMQRCPYIHEMKERLLGEQIPMEIMPKKIPDPPPLIMDQQPVATVVKLNSDGYGSHTSPTHHRTDRTPLMPRSSTDDLDCTDRNKHPKNAKTSLFIIMSFVYAKLLIVVCIAYVISDVVTHSIPLWYYEGFFTYLYGMSILFLLYVFCFLLQESTCCSGEKKEKVKKPPKEKAIKEKEKKKEEKEKKKDDKDKKKDKKDEKKDKDKDKKTKKQDKSTYRRNSEGVVDAGLSGVPVPVAELEAQSDHPVDLQEQQQQQQVQQQQQQQQMNSNTDIEVGLNLKKRKRKTTQNDQSHGSFFLRIGAIAFGLGTMIYNGLEFGSFFEIPFTSPCYMILKGVNPVLQMVFTFMQMYFIFMNSRLNIHRFKVIARFGLMHVVATNICVWFRTLVIEYLKEITVYHQRKNALSEGIRLHAMRNANTVLGTHVAIPDSVVTTAATLTSTVSSTVKDIASTTAQAIATTIRNIPTTTTIPTTTVRRFTTPSTIPTTLFRAIRTNPTTTISSTKFPMSTTTTPFHIFTTPTTTPTTTSATTTSTTTNLPITIQRFWDVVTQSLTTTANPYRSLFDHRSMNNFDNNILNVADEPVTMLNDTSIEMFPQEVFPQALVYSNNFTDVNDSLISASCGRINIMGTIVQDSAPYLYPFIIEYSLIGAAVIYVMWKHIGRYPRFITEEDLEHRLEVMLSRRAVAMAQVQQGRVDCVGASKGLFFGLLLLVGSLICLILFFVMIHHRDLGILAIYLADVSHCVLMALSIIAIIVGFVRTRKLKSELNSRVQQLKFRIEEQSDLNDILLRVSAFGLFLYATFTVIAGSLNAFIREPDLLVMITGALSIVQVVLQLLFIADVSRRRVHLPEHDRSKPGRQVVTFLLICNITMWIIYTFEMQKVEANPELIEFYGFLTWALVQRIALPLCIFHRFHSAVTLAEIWKTSYKARLE</sequence>
<feature type="transmembrane region" description="Helical" evidence="12">
    <location>
        <begin position="371"/>
        <end position="389"/>
    </location>
</feature>
<feature type="transmembrane region" description="Helical" evidence="12">
    <location>
        <begin position="823"/>
        <end position="848"/>
    </location>
</feature>
<keyword evidence="4" id="KW-1003">Cell membrane</keyword>
<feature type="transmembrane region" description="Helical" evidence="12">
    <location>
        <begin position="740"/>
        <end position="761"/>
    </location>
</feature>
<feature type="compositionally biased region" description="Low complexity" evidence="11">
    <location>
        <begin position="286"/>
        <end position="302"/>
    </location>
</feature>
<feature type="region of interest" description="Disordered" evidence="11">
    <location>
        <begin position="196"/>
        <end position="264"/>
    </location>
</feature>
<keyword evidence="5 12" id="KW-0812">Transmembrane</keyword>
<dbReference type="GO" id="GO:0015252">
    <property type="term" value="F:proton channel activity"/>
    <property type="evidence" value="ECO:0007669"/>
    <property type="project" value="InterPro"/>
</dbReference>
<feature type="transmembrane region" description="Helical" evidence="12">
    <location>
        <begin position="673"/>
        <end position="693"/>
    </location>
</feature>
<feature type="transmembrane region" description="Helical" evidence="12">
    <location>
        <begin position="767"/>
        <end position="794"/>
    </location>
</feature>
<feature type="transmembrane region" description="Helical" evidence="12">
    <location>
        <begin position="854"/>
        <end position="875"/>
    </location>
</feature>
<feature type="transmembrane region" description="Helical" evidence="12">
    <location>
        <begin position="128"/>
        <end position="150"/>
    </location>
</feature>
<feature type="region of interest" description="Disordered" evidence="11">
    <location>
        <begin position="548"/>
        <end position="568"/>
    </location>
</feature>
<comment type="subcellular location">
    <subcellularLocation>
        <location evidence="1">Cell membrane</location>
        <topology evidence="1">Multi-pass membrane protein</topology>
    </subcellularLocation>
</comment>
<dbReference type="PANTHER" id="PTHR21522:SF62">
    <property type="entry name" value="OTOPETRIN-LIKE A, ISOFORM C"/>
    <property type="match status" value="1"/>
</dbReference>
<feature type="transmembrane region" description="Helical" evidence="12">
    <location>
        <begin position="896"/>
        <end position="913"/>
    </location>
</feature>
<feature type="transmembrane region" description="Helical" evidence="12">
    <location>
        <begin position="166"/>
        <end position="186"/>
    </location>
</feature>
<evidence type="ECO:0000256" key="5">
    <source>
        <dbReference type="ARBA" id="ARBA00022692"/>
    </source>
</evidence>
<evidence type="ECO:0000256" key="2">
    <source>
        <dbReference type="ARBA" id="ARBA00006513"/>
    </source>
</evidence>
<evidence type="ECO:0000256" key="8">
    <source>
        <dbReference type="ARBA" id="ARBA00023065"/>
    </source>
</evidence>
<keyword evidence="14" id="KW-1185">Reference proteome</keyword>
<feature type="transmembrane region" description="Helical" evidence="12">
    <location>
        <begin position="925"/>
        <end position="946"/>
    </location>
</feature>
<organism evidence="13 14">
    <name type="scientific">Popillia japonica</name>
    <name type="common">Japanese beetle</name>
    <dbReference type="NCBI Taxonomy" id="7064"/>
    <lineage>
        <taxon>Eukaryota</taxon>
        <taxon>Metazoa</taxon>
        <taxon>Ecdysozoa</taxon>
        <taxon>Arthropoda</taxon>
        <taxon>Hexapoda</taxon>
        <taxon>Insecta</taxon>
        <taxon>Pterygota</taxon>
        <taxon>Neoptera</taxon>
        <taxon>Endopterygota</taxon>
        <taxon>Coleoptera</taxon>
        <taxon>Polyphaga</taxon>
        <taxon>Scarabaeiformia</taxon>
        <taxon>Scarabaeidae</taxon>
        <taxon>Rutelinae</taxon>
        <taxon>Popillia</taxon>
    </lineage>
</organism>
<evidence type="ECO:0000256" key="3">
    <source>
        <dbReference type="ARBA" id="ARBA00022448"/>
    </source>
</evidence>
<keyword evidence="3" id="KW-0813">Transport</keyword>
<keyword evidence="8" id="KW-0406">Ion transport</keyword>
<evidence type="ECO:0000256" key="12">
    <source>
        <dbReference type="SAM" id="Phobius"/>
    </source>
</evidence>
<dbReference type="InterPro" id="IPR004878">
    <property type="entry name" value="Otopetrin"/>
</dbReference>
<keyword evidence="7 12" id="KW-1133">Transmembrane helix</keyword>
<feature type="region of interest" description="Disordered" evidence="11">
    <location>
        <begin position="88"/>
        <end position="118"/>
    </location>
</feature>
<dbReference type="EMBL" id="JASPKY010000176">
    <property type="protein sequence ID" value="KAK9727733.1"/>
    <property type="molecule type" value="Genomic_DNA"/>
</dbReference>
<dbReference type="GO" id="GO:0005886">
    <property type="term" value="C:plasma membrane"/>
    <property type="evidence" value="ECO:0007669"/>
    <property type="project" value="UniProtKB-SubCell"/>
</dbReference>
<evidence type="ECO:0000256" key="10">
    <source>
        <dbReference type="ARBA" id="ARBA00023303"/>
    </source>
</evidence>
<accession>A0AAW1KYY3</accession>
<evidence type="ECO:0000256" key="7">
    <source>
        <dbReference type="ARBA" id="ARBA00022989"/>
    </source>
</evidence>
<gene>
    <name evidence="13" type="ORF">QE152_g19019</name>
</gene>
<evidence type="ECO:0000256" key="11">
    <source>
        <dbReference type="SAM" id="MobiDB-lite"/>
    </source>
</evidence>
<keyword evidence="6" id="KW-0375">Hydrogen ion transport</keyword>
<reference evidence="13 14" key="1">
    <citation type="journal article" date="2024" name="BMC Genomics">
        <title>De novo assembly and annotation of Popillia japonica's genome with initial clues to its potential as an invasive pest.</title>
        <authorList>
            <person name="Cucini C."/>
            <person name="Boschi S."/>
            <person name="Funari R."/>
            <person name="Cardaioli E."/>
            <person name="Iannotti N."/>
            <person name="Marturano G."/>
            <person name="Paoli F."/>
            <person name="Bruttini M."/>
            <person name="Carapelli A."/>
            <person name="Frati F."/>
            <person name="Nardi F."/>
        </authorList>
    </citation>
    <scope>NUCLEOTIDE SEQUENCE [LARGE SCALE GENOMIC DNA]</scope>
    <source>
        <strain evidence="13">DMR45628</strain>
    </source>
</reference>
<dbReference type="PANTHER" id="PTHR21522">
    <property type="entry name" value="PROTON CHANNEL OTOP"/>
    <property type="match status" value="1"/>
</dbReference>
<comment type="caution">
    <text evidence="13">The sequence shown here is derived from an EMBL/GenBank/DDBJ whole genome shotgun (WGS) entry which is preliminary data.</text>
</comment>
<keyword evidence="10" id="KW-0407">Ion channel</keyword>
<dbReference type="Pfam" id="PF03189">
    <property type="entry name" value="Otopetrin"/>
    <property type="match status" value="1"/>
</dbReference>
<comment type="similarity">
    <text evidence="2">Belongs to the otopetrin family.</text>
</comment>
<evidence type="ECO:0000256" key="9">
    <source>
        <dbReference type="ARBA" id="ARBA00023136"/>
    </source>
</evidence>
<feature type="transmembrane region" description="Helical" evidence="12">
    <location>
        <begin position="401"/>
        <end position="420"/>
    </location>
</feature>
<evidence type="ECO:0000313" key="14">
    <source>
        <dbReference type="Proteomes" id="UP001458880"/>
    </source>
</evidence>
<keyword evidence="9 12" id="KW-0472">Membrane</keyword>